<evidence type="ECO:0000256" key="1">
    <source>
        <dbReference type="SAM" id="MobiDB-lite"/>
    </source>
</evidence>
<proteinExistence type="predicted"/>
<dbReference type="STRING" id="867345.SAMN05421693_10533"/>
<sequence>MALNTRQLRVRRVRVLGYGVSATALTYLAFCFFTGLFLPPVIMAMLMVLVLGGFVLGCVGFIRIKRLIAKRHMIVRKLYAQRLRIEGRSVVTNDPHPTMLAMCCRSSCRRSCFLSLHSASSPTCFSFNSASPSDHGDSHVGDDQHPAPDHLDVVPPILR</sequence>
<keyword evidence="2" id="KW-1133">Transmembrane helix</keyword>
<dbReference type="Proteomes" id="UP000199496">
    <property type="component" value="Unassembled WGS sequence"/>
</dbReference>
<protein>
    <recommendedName>
        <fullName evidence="5">Transmembrane protein</fullName>
    </recommendedName>
</protein>
<gene>
    <name evidence="3" type="ORF">SAMN05421693_10533</name>
</gene>
<reference evidence="3 4" key="1">
    <citation type="submission" date="2016-10" db="EMBL/GenBank/DDBJ databases">
        <authorList>
            <person name="de Groot N.N."/>
        </authorList>
    </citation>
    <scope>NUCLEOTIDE SEQUENCE [LARGE SCALE GENOMIC DNA]</scope>
    <source>
        <strain evidence="3 4">B7-7</strain>
    </source>
</reference>
<keyword evidence="2" id="KW-0812">Transmembrane</keyword>
<feature type="compositionally biased region" description="Basic and acidic residues" evidence="1">
    <location>
        <begin position="135"/>
        <end position="152"/>
    </location>
</feature>
<evidence type="ECO:0000313" key="3">
    <source>
        <dbReference type="EMBL" id="SEP75164.1"/>
    </source>
</evidence>
<organism evidence="3 4">
    <name type="scientific">Ectothiorhodospira magna</name>
    <dbReference type="NCBI Taxonomy" id="867345"/>
    <lineage>
        <taxon>Bacteria</taxon>
        <taxon>Pseudomonadati</taxon>
        <taxon>Pseudomonadota</taxon>
        <taxon>Gammaproteobacteria</taxon>
        <taxon>Chromatiales</taxon>
        <taxon>Ectothiorhodospiraceae</taxon>
        <taxon>Ectothiorhodospira</taxon>
    </lineage>
</organism>
<evidence type="ECO:0000256" key="2">
    <source>
        <dbReference type="SAM" id="Phobius"/>
    </source>
</evidence>
<accession>A0A1H9AEJ9</accession>
<name>A0A1H9AEJ9_9GAMM</name>
<keyword evidence="4" id="KW-1185">Reference proteome</keyword>
<dbReference type="EMBL" id="FOFO01000005">
    <property type="protein sequence ID" value="SEP75164.1"/>
    <property type="molecule type" value="Genomic_DNA"/>
</dbReference>
<evidence type="ECO:0000313" key="4">
    <source>
        <dbReference type="Proteomes" id="UP000199496"/>
    </source>
</evidence>
<feature type="transmembrane region" description="Helical" evidence="2">
    <location>
        <begin position="15"/>
        <end position="38"/>
    </location>
</feature>
<feature type="region of interest" description="Disordered" evidence="1">
    <location>
        <begin position="135"/>
        <end position="159"/>
    </location>
</feature>
<evidence type="ECO:0008006" key="5">
    <source>
        <dbReference type="Google" id="ProtNLM"/>
    </source>
</evidence>
<keyword evidence="2" id="KW-0472">Membrane</keyword>
<dbReference type="AlphaFoldDB" id="A0A1H9AEJ9"/>
<feature type="transmembrane region" description="Helical" evidence="2">
    <location>
        <begin position="44"/>
        <end position="64"/>
    </location>
</feature>